<dbReference type="EC" id="1.1.1.100" evidence="4"/>
<dbReference type="PRINTS" id="PR00080">
    <property type="entry name" value="SDRFAMILY"/>
</dbReference>
<evidence type="ECO:0000313" key="4">
    <source>
        <dbReference type="EMBL" id="VAX24686.1"/>
    </source>
</evidence>
<dbReference type="InterPro" id="IPR036291">
    <property type="entry name" value="NAD(P)-bd_dom_sf"/>
</dbReference>
<dbReference type="PROSITE" id="PS00061">
    <property type="entry name" value="ADH_SHORT"/>
    <property type="match status" value="1"/>
</dbReference>
<accession>A0A3B1C2F1</accession>
<protein>
    <submittedName>
        <fullName evidence="4">3-oxoacyl-[acyl-carrier protein] reductase</fullName>
        <ecNumber evidence="4">1.1.1.100</ecNumber>
    </submittedName>
</protein>
<proteinExistence type="inferred from homology"/>
<name>A0A3B1C2F1_9ZZZZ</name>
<sequence>MKLKNKVAVITGGNSGIGLAMAKEFTKQGASVAICGRNIKSLDEAVKQIDNATLSVQADVSKLADLENLFAQTSKRFGKIDVLVANAGIARFIPIENMSEEAFNEISDINFKGAYFTVQKALPHLSDNASIILVSSVLGSKGMVATSVYSATKAALRSMARTLSAELVGKGIRVNVLSPGPIETPIYGKLGLSTEELDGIAKDINEGIPLKRFGSADEMAQAALFLASSMSSYVVGSELVADGGFGQV</sequence>
<reference evidence="4" key="1">
    <citation type="submission" date="2018-06" db="EMBL/GenBank/DDBJ databases">
        <authorList>
            <person name="Zhirakovskaya E."/>
        </authorList>
    </citation>
    <scope>NUCLEOTIDE SEQUENCE</scope>
</reference>
<dbReference type="GO" id="GO:0006633">
    <property type="term" value="P:fatty acid biosynthetic process"/>
    <property type="evidence" value="ECO:0007669"/>
    <property type="project" value="TreeGrafter"/>
</dbReference>
<evidence type="ECO:0000256" key="2">
    <source>
        <dbReference type="ARBA" id="ARBA00023002"/>
    </source>
</evidence>
<dbReference type="EMBL" id="UOGE01000096">
    <property type="protein sequence ID" value="VAX24686.1"/>
    <property type="molecule type" value="Genomic_DNA"/>
</dbReference>
<dbReference type="FunFam" id="3.40.50.720:FF:000084">
    <property type="entry name" value="Short-chain dehydrogenase reductase"/>
    <property type="match status" value="1"/>
</dbReference>
<comment type="similarity">
    <text evidence="1">Belongs to the short-chain dehydrogenases/reductases (SDR) family.</text>
</comment>
<evidence type="ECO:0000259" key="3">
    <source>
        <dbReference type="SMART" id="SM00822"/>
    </source>
</evidence>
<dbReference type="GO" id="GO:0004316">
    <property type="term" value="F:3-oxoacyl-[acyl-carrier-protein] reductase (NADPH) activity"/>
    <property type="evidence" value="ECO:0007669"/>
    <property type="project" value="UniProtKB-EC"/>
</dbReference>
<dbReference type="PRINTS" id="PR00081">
    <property type="entry name" value="GDHRDH"/>
</dbReference>
<dbReference type="SUPFAM" id="SSF51735">
    <property type="entry name" value="NAD(P)-binding Rossmann-fold domains"/>
    <property type="match status" value="1"/>
</dbReference>
<dbReference type="PANTHER" id="PTHR42760">
    <property type="entry name" value="SHORT-CHAIN DEHYDROGENASES/REDUCTASES FAMILY MEMBER"/>
    <property type="match status" value="1"/>
</dbReference>
<keyword evidence="2 4" id="KW-0560">Oxidoreductase</keyword>
<dbReference type="AlphaFoldDB" id="A0A3B1C2F1"/>
<dbReference type="CDD" id="cd05233">
    <property type="entry name" value="SDR_c"/>
    <property type="match status" value="1"/>
</dbReference>
<dbReference type="SMART" id="SM00822">
    <property type="entry name" value="PKS_KR"/>
    <property type="match status" value="1"/>
</dbReference>
<organism evidence="4">
    <name type="scientific">hydrothermal vent metagenome</name>
    <dbReference type="NCBI Taxonomy" id="652676"/>
    <lineage>
        <taxon>unclassified sequences</taxon>
        <taxon>metagenomes</taxon>
        <taxon>ecological metagenomes</taxon>
    </lineage>
</organism>
<dbReference type="Gene3D" id="3.40.50.720">
    <property type="entry name" value="NAD(P)-binding Rossmann-like Domain"/>
    <property type="match status" value="1"/>
</dbReference>
<dbReference type="InterPro" id="IPR057326">
    <property type="entry name" value="KR_dom"/>
</dbReference>
<evidence type="ECO:0000256" key="1">
    <source>
        <dbReference type="ARBA" id="ARBA00006484"/>
    </source>
</evidence>
<dbReference type="InterPro" id="IPR002347">
    <property type="entry name" value="SDR_fam"/>
</dbReference>
<dbReference type="InterPro" id="IPR020904">
    <property type="entry name" value="Sc_DH/Rdtase_CS"/>
</dbReference>
<gene>
    <name evidence="4" type="ORF">MNBD_NITROSPINAE02-2029</name>
</gene>
<feature type="domain" description="Ketoreductase" evidence="3">
    <location>
        <begin position="6"/>
        <end position="185"/>
    </location>
</feature>
<dbReference type="GO" id="GO:0048038">
    <property type="term" value="F:quinone binding"/>
    <property type="evidence" value="ECO:0007669"/>
    <property type="project" value="TreeGrafter"/>
</dbReference>
<dbReference type="Pfam" id="PF13561">
    <property type="entry name" value="adh_short_C2"/>
    <property type="match status" value="1"/>
</dbReference>
<dbReference type="PANTHER" id="PTHR42760:SF133">
    <property type="entry name" value="3-OXOACYL-[ACYL-CARRIER-PROTEIN] REDUCTASE"/>
    <property type="match status" value="1"/>
</dbReference>